<dbReference type="AlphaFoldDB" id="A0AAN4ZI74"/>
<dbReference type="Proteomes" id="UP001328107">
    <property type="component" value="Unassembled WGS sequence"/>
</dbReference>
<evidence type="ECO:0000313" key="1">
    <source>
        <dbReference type="EMBL" id="GMR41797.1"/>
    </source>
</evidence>
<comment type="caution">
    <text evidence="1">The sequence shown here is derived from an EMBL/GenBank/DDBJ whole genome shotgun (WGS) entry which is preliminary data.</text>
</comment>
<name>A0AAN4ZI74_9BILA</name>
<reference evidence="2" key="1">
    <citation type="submission" date="2022-10" db="EMBL/GenBank/DDBJ databases">
        <title>Genome assembly of Pristionchus species.</title>
        <authorList>
            <person name="Yoshida K."/>
            <person name="Sommer R.J."/>
        </authorList>
    </citation>
    <scope>NUCLEOTIDE SEQUENCE [LARGE SCALE GENOMIC DNA]</scope>
    <source>
        <strain evidence="2">RS5460</strain>
    </source>
</reference>
<dbReference type="EMBL" id="BTRK01000003">
    <property type="protein sequence ID" value="GMR41797.1"/>
    <property type="molecule type" value="Genomic_DNA"/>
</dbReference>
<gene>
    <name evidence="1" type="ORF">PMAYCL1PPCAC_11992</name>
</gene>
<protein>
    <submittedName>
        <fullName evidence="1">Uncharacterized protein</fullName>
    </submittedName>
</protein>
<accession>A0AAN4ZI74</accession>
<organism evidence="1 2">
    <name type="scientific">Pristionchus mayeri</name>
    <dbReference type="NCBI Taxonomy" id="1317129"/>
    <lineage>
        <taxon>Eukaryota</taxon>
        <taxon>Metazoa</taxon>
        <taxon>Ecdysozoa</taxon>
        <taxon>Nematoda</taxon>
        <taxon>Chromadorea</taxon>
        <taxon>Rhabditida</taxon>
        <taxon>Rhabditina</taxon>
        <taxon>Diplogasteromorpha</taxon>
        <taxon>Diplogasteroidea</taxon>
        <taxon>Neodiplogasteridae</taxon>
        <taxon>Pristionchus</taxon>
    </lineage>
</organism>
<sequence>MEMEDDKSAVFKVVAVGREPSPEPHNFLFACDAQNCLHEVLSAATHQESLEAIDPNPVEKYQNCGIDFSLEHERIGRLYDFLTSQVIECEECREWRSPLVIPSKTQVSVRKERTGISLRVPKHFTVFVVCTCKTNPSARMEKTGYRIRLFDLNARSISIINRLLFPDEALSLAPPPLACNNNNGIAECSCVANRIFLS</sequence>
<evidence type="ECO:0000313" key="2">
    <source>
        <dbReference type="Proteomes" id="UP001328107"/>
    </source>
</evidence>
<proteinExistence type="predicted"/>
<keyword evidence="2" id="KW-1185">Reference proteome</keyword>